<dbReference type="PANTHER" id="PTHR31325">
    <property type="entry name" value="OS01G0798800 PROTEIN-RELATED"/>
    <property type="match status" value="1"/>
</dbReference>
<keyword evidence="1" id="KW-0472">Membrane</keyword>
<dbReference type="InterPro" id="IPR025315">
    <property type="entry name" value="DUF4220"/>
</dbReference>
<feature type="domain" description="DUF4220" evidence="2">
    <location>
        <begin position="3"/>
        <end position="257"/>
    </location>
</feature>
<dbReference type="EMBL" id="JBDFQZ010000002">
    <property type="protein sequence ID" value="KAK9750663.1"/>
    <property type="molecule type" value="Genomic_DNA"/>
</dbReference>
<protein>
    <recommendedName>
        <fullName evidence="2">DUF4220 domain-containing protein</fullName>
    </recommendedName>
</protein>
<feature type="transmembrane region" description="Helical" evidence="1">
    <location>
        <begin position="245"/>
        <end position="264"/>
    </location>
</feature>
<feature type="transmembrane region" description="Helical" evidence="1">
    <location>
        <begin position="192"/>
        <end position="210"/>
    </location>
</feature>
<evidence type="ECO:0000259" key="2">
    <source>
        <dbReference type="Pfam" id="PF13968"/>
    </source>
</evidence>
<sequence length="283" mass="33288">MGRVYQRAKSLNYASKNNSNHGVASVIRVVQDYIKSEIPNPSRMREYPYLVVGVRDLIKKARNKKGVLTCYEPCSYYCFEACEAEIVTVEKVWQCEGELLTKRDVDGRIKDTCLLFALFWTLLRRYAGYPLPELSSPELKVEAWKFVRGWLMPDSSSMTCERTFRVIEEELSFLYDYFYTNNFTFYDNFWRIFYQPIIVAAYISFVMAWYLKDGREITDDQATKYGVLVTKILMCFVLRYELAQIIVFVVITSWFTVECVCMYVRMQSTPVLKPKVITKIRSI</sequence>
<name>A0AAW1MVQ1_SAPOF</name>
<evidence type="ECO:0000313" key="4">
    <source>
        <dbReference type="Proteomes" id="UP001443914"/>
    </source>
</evidence>
<proteinExistence type="predicted"/>
<keyword evidence="4" id="KW-1185">Reference proteome</keyword>
<dbReference type="AlphaFoldDB" id="A0AAW1MVQ1"/>
<evidence type="ECO:0000256" key="1">
    <source>
        <dbReference type="SAM" id="Phobius"/>
    </source>
</evidence>
<comment type="caution">
    <text evidence="3">The sequence shown here is derived from an EMBL/GenBank/DDBJ whole genome shotgun (WGS) entry which is preliminary data.</text>
</comment>
<dbReference type="Pfam" id="PF13968">
    <property type="entry name" value="DUF4220"/>
    <property type="match status" value="1"/>
</dbReference>
<dbReference type="Proteomes" id="UP001443914">
    <property type="component" value="Unassembled WGS sequence"/>
</dbReference>
<keyword evidence="1" id="KW-1133">Transmembrane helix</keyword>
<gene>
    <name evidence="3" type="ORF">RND81_02G211800</name>
</gene>
<accession>A0AAW1MVQ1</accession>
<organism evidence="3 4">
    <name type="scientific">Saponaria officinalis</name>
    <name type="common">Common soapwort</name>
    <name type="synonym">Lychnis saponaria</name>
    <dbReference type="NCBI Taxonomy" id="3572"/>
    <lineage>
        <taxon>Eukaryota</taxon>
        <taxon>Viridiplantae</taxon>
        <taxon>Streptophyta</taxon>
        <taxon>Embryophyta</taxon>
        <taxon>Tracheophyta</taxon>
        <taxon>Spermatophyta</taxon>
        <taxon>Magnoliopsida</taxon>
        <taxon>eudicotyledons</taxon>
        <taxon>Gunneridae</taxon>
        <taxon>Pentapetalae</taxon>
        <taxon>Caryophyllales</taxon>
        <taxon>Caryophyllaceae</taxon>
        <taxon>Caryophylleae</taxon>
        <taxon>Saponaria</taxon>
    </lineage>
</organism>
<reference evidence="3" key="1">
    <citation type="submission" date="2024-03" db="EMBL/GenBank/DDBJ databases">
        <title>WGS assembly of Saponaria officinalis var. Norfolk2.</title>
        <authorList>
            <person name="Jenkins J."/>
            <person name="Shu S."/>
            <person name="Grimwood J."/>
            <person name="Barry K."/>
            <person name="Goodstein D."/>
            <person name="Schmutz J."/>
            <person name="Leebens-Mack J."/>
            <person name="Osbourn A."/>
        </authorList>
    </citation>
    <scope>NUCLEOTIDE SEQUENCE [LARGE SCALE GENOMIC DNA]</scope>
    <source>
        <strain evidence="3">JIC</strain>
    </source>
</reference>
<keyword evidence="1" id="KW-0812">Transmembrane</keyword>
<evidence type="ECO:0000313" key="3">
    <source>
        <dbReference type="EMBL" id="KAK9750663.1"/>
    </source>
</evidence>